<evidence type="ECO:0000313" key="2">
    <source>
        <dbReference type="WBParaSite" id="ES5_v2.g14344.t1"/>
    </source>
</evidence>
<dbReference type="WBParaSite" id="ES5_v2.g14344.t1">
    <property type="protein sequence ID" value="ES5_v2.g14344.t1"/>
    <property type="gene ID" value="ES5_v2.g14344"/>
</dbReference>
<proteinExistence type="predicted"/>
<dbReference type="Proteomes" id="UP000887579">
    <property type="component" value="Unplaced"/>
</dbReference>
<accession>A0AC34FB08</accession>
<name>A0AC34FB08_9BILA</name>
<reference evidence="2" key="1">
    <citation type="submission" date="2022-11" db="UniProtKB">
        <authorList>
            <consortium name="WormBaseParasite"/>
        </authorList>
    </citation>
    <scope>IDENTIFICATION</scope>
</reference>
<organism evidence="1 2">
    <name type="scientific">Panagrolaimus sp. ES5</name>
    <dbReference type="NCBI Taxonomy" id="591445"/>
    <lineage>
        <taxon>Eukaryota</taxon>
        <taxon>Metazoa</taxon>
        <taxon>Ecdysozoa</taxon>
        <taxon>Nematoda</taxon>
        <taxon>Chromadorea</taxon>
        <taxon>Rhabditida</taxon>
        <taxon>Tylenchina</taxon>
        <taxon>Panagrolaimomorpha</taxon>
        <taxon>Panagrolaimoidea</taxon>
        <taxon>Panagrolaimidae</taxon>
        <taxon>Panagrolaimus</taxon>
    </lineage>
</organism>
<protein>
    <submittedName>
        <fullName evidence="2">Uncharacterized protein</fullName>
    </submittedName>
</protein>
<evidence type="ECO:0000313" key="1">
    <source>
        <dbReference type="Proteomes" id="UP000887579"/>
    </source>
</evidence>
<sequence length="340" mass="39268">MVNIDDNISEKSITFDENDMEFDGINSEYVYPDSPDLSFADDENDEEGDIIQDSLNTISPSILDEENEGIDFSFSIIVPPKTALNCNSFVAETVEIERNEEDTEKSRRQHKRPHSSNNNDNLEIVKSKKRFRRGSSDESISNADINNKDDESISQNDDLPDDDGCFKNIFEGYNKLFSSKNYPRICPYSSLKEIDKNIPIKQKSGLSLLFPISAFLDRKIKKSKFLSWNSDRIKPFENLESEAVYPLEDKLLSDCKDETNIINPFDESIESPKPLLISDELIPKTEYEKNYWKILMPRIGFNFVIQPGMVQIEKEKWLRLKEIDALNGYEWTEMDTGFDL</sequence>